<dbReference type="Pfam" id="PF24042">
    <property type="entry name" value="DUF7351"/>
    <property type="match status" value="1"/>
</dbReference>
<dbReference type="GeneID" id="73904045"/>
<evidence type="ECO:0000259" key="2">
    <source>
        <dbReference type="Pfam" id="PF24042"/>
    </source>
</evidence>
<proteinExistence type="predicted"/>
<organism evidence="3 4">
    <name type="scientific">Halovivax cerinus</name>
    <dbReference type="NCBI Taxonomy" id="1487865"/>
    <lineage>
        <taxon>Archaea</taxon>
        <taxon>Methanobacteriati</taxon>
        <taxon>Methanobacteriota</taxon>
        <taxon>Stenosarchaea group</taxon>
        <taxon>Halobacteria</taxon>
        <taxon>Halobacteriales</taxon>
        <taxon>Natrialbaceae</taxon>
        <taxon>Halovivax</taxon>
    </lineage>
</organism>
<name>A0ABD5NMT6_9EURY</name>
<evidence type="ECO:0000313" key="3">
    <source>
        <dbReference type="EMBL" id="MFC3958338.1"/>
    </source>
</evidence>
<feature type="domain" description="DUF7347" evidence="1">
    <location>
        <begin position="11"/>
        <end position="99"/>
    </location>
</feature>
<dbReference type="AlphaFoldDB" id="A0ABD5NMT6"/>
<reference evidence="3 4" key="1">
    <citation type="journal article" date="2019" name="Int. J. Syst. Evol. Microbiol.">
        <title>The Global Catalogue of Microorganisms (GCM) 10K type strain sequencing project: providing services to taxonomists for standard genome sequencing and annotation.</title>
        <authorList>
            <consortium name="The Broad Institute Genomics Platform"/>
            <consortium name="The Broad Institute Genome Sequencing Center for Infectious Disease"/>
            <person name="Wu L."/>
            <person name="Ma J."/>
        </authorList>
    </citation>
    <scope>NUCLEOTIDE SEQUENCE [LARGE SCALE GENOMIC DNA]</scope>
    <source>
        <strain evidence="3 4">IBRC-M 10256</strain>
    </source>
</reference>
<feature type="domain" description="DUF7351" evidence="2">
    <location>
        <begin position="115"/>
        <end position="293"/>
    </location>
</feature>
<protein>
    <submittedName>
        <fullName evidence="3">Helix-turn-helix domain-containing protein</fullName>
    </submittedName>
</protein>
<dbReference type="InterPro" id="IPR055771">
    <property type="entry name" value="DUF7347"/>
</dbReference>
<dbReference type="EMBL" id="JBHSAQ010000003">
    <property type="protein sequence ID" value="MFC3958338.1"/>
    <property type="molecule type" value="Genomic_DNA"/>
</dbReference>
<dbReference type="RefSeq" id="WP_256531316.1">
    <property type="nucleotide sequence ID" value="NZ_CP101824.1"/>
</dbReference>
<evidence type="ECO:0000313" key="4">
    <source>
        <dbReference type="Proteomes" id="UP001595846"/>
    </source>
</evidence>
<dbReference type="Proteomes" id="UP001595846">
    <property type="component" value="Unassembled WGS sequence"/>
</dbReference>
<accession>A0ABD5NMT6</accession>
<dbReference type="InterPro" id="IPR055775">
    <property type="entry name" value="DUF7351"/>
</dbReference>
<sequence length="305" mass="33864">MSDDRERTPETDAFALLGHEIRLDVLRAFFERYEPIDPDSRDEVRADRTLSYAELMSATGVEDSGKFNYHLEKLRGAYVEKVDGGYVPTASAIGLYEAVLANRPTESIAVDVEIDERCPYCETDLGWRYEQEYLTVECPACDEFWGLTYRFPKNGVAVRAGTDCFGALYDRMMYHVGLAATGQCPSCAGVVRSTIPRERLDGESTPTVELTCETCSWLATVDVVSALQFDPLVTNALLEIGVPIERSTGMRETEDVLPTVIGRPDSDDSSRVTIVVSCHDSTAEIVVDDEFDVHDVSVSERARQA</sequence>
<comment type="caution">
    <text evidence="3">The sequence shown here is derived from an EMBL/GenBank/DDBJ whole genome shotgun (WGS) entry which is preliminary data.</text>
</comment>
<dbReference type="Pfam" id="PF24038">
    <property type="entry name" value="DUF7347"/>
    <property type="match status" value="1"/>
</dbReference>
<keyword evidence="4" id="KW-1185">Reference proteome</keyword>
<gene>
    <name evidence="3" type="ORF">ACFOUR_08145</name>
</gene>
<evidence type="ECO:0000259" key="1">
    <source>
        <dbReference type="Pfam" id="PF24038"/>
    </source>
</evidence>